<evidence type="ECO:0000313" key="2">
    <source>
        <dbReference type="Proteomes" id="UP000054544"/>
    </source>
</evidence>
<dbReference type="Proteomes" id="UP000054544">
    <property type="component" value="Unassembled WGS sequence"/>
</dbReference>
<keyword evidence="2" id="KW-1185">Reference proteome</keyword>
<accession>A0A0D9PGM5</accession>
<dbReference type="AlphaFoldDB" id="A0A0D9PGM5"/>
<sequence>MTVGFVEDMCRSVCEPTELLNLHPTNFDPDWPIHASGPNCSIFLPPLGSQNNWNLQLATHLVIKCPSSLSELVRLEPSAAAVAAGQELAANEF</sequence>
<proteinExistence type="predicted"/>
<dbReference type="EMBL" id="KE384719">
    <property type="protein sequence ID" value="KJK83980.1"/>
    <property type="molecule type" value="Genomic_DNA"/>
</dbReference>
<name>A0A0D9PGM5_METAN</name>
<reference evidence="2" key="1">
    <citation type="journal article" date="2014" name="BMC Genomics">
        <title>The genome sequence of the biocontrol fungus Metarhizium anisopliae and comparative genomics of Metarhizium species.</title>
        <authorList>
            <person name="Pattemore J.A."/>
            <person name="Hane J.K."/>
            <person name="Williams A.H."/>
            <person name="Wilson B.A."/>
            <person name="Stodart B.J."/>
            <person name="Ash G.J."/>
        </authorList>
    </citation>
    <scope>NUCLEOTIDE SEQUENCE [LARGE SCALE GENOMIC DNA]</scope>
    <source>
        <strain evidence="2">BRIP 53293</strain>
    </source>
</reference>
<gene>
    <name evidence="1" type="ORF">H634G_00343</name>
</gene>
<organism evidence="1 2">
    <name type="scientific">Metarhizium anisopliae BRIP 53293</name>
    <dbReference type="NCBI Taxonomy" id="1291518"/>
    <lineage>
        <taxon>Eukaryota</taxon>
        <taxon>Fungi</taxon>
        <taxon>Dikarya</taxon>
        <taxon>Ascomycota</taxon>
        <taxon>Pezizomycotina</taxon>
        <taxon>Sordariomycetes</taxon>
        <taxon>Hypocreomycetidae</taxon>
        <taxon>Hypocreales</taxon>
        <taxon>Clavicipitaceae</taxon>
        <taxon>Metarhizium</taxon>
    </lineage>
</organism>
<protein>
    <submittedName>
        <fullName evidence="1">Uncharacterized protein</fullName>
    </submittedName>
</protein>
<evidence type="ECO:0000313" key="1">
    <source>
        <dbReference type="EMBL" id="KJK83980.1"/>
    </source>
</evidence>